<sequence length="101" mass="10492">MTAVRAETADATTLAIRPGRGWSGHRAGQYLPVGVQIDGVRCWRTYSLTSPPGGSSGLLTITVKATTSGLVSPVCSPSERRRAYGCRTAVGAVSASAVSRR</sequence>
<comment type="caution">
    <text evidence="10">The sequence shown here is derived from an EMBL/GenBank/DDBJ whole genome shotgun (WGS) entry which is preliminary data.</text>
</comment>
<dbReference type="EMBL" id="JBHTCF010000005">
    <property type="protein sequence ID" value="MFC7305699.1"/>
    <property type="molecule type" value="Genomic_DNA"/>
</dbReference>
<accession>A0ABW2JJ66</accession>
<evidence type="ECO:0000256" key="8">
    <source>
        <dbReference type="ARBA" id="ARBA00023014"/>
    </source>
</evidence>
<keyword evidence="6" id="KW-0560">Oxidoreductase</keyword>
<protein>
    <submittedName>
        <fullName evidence="10">FAD-binding oxidoreductase</fullName>
    </submittedName>
</protein>
<dbReference type="Gene3D" id="2.40.30.10">
    <property type="entry name" value="Translation factors"/>
    <property type="match status" value="1"/>
</dbReference>
<proteinExistence type="predicted"/>
<keyword evidence="5" id="KW-0274">FAD</keyword>
<evidence type="ECO:0000256" key="5">
    <source>
        <dbReference type="ARBA" id="ARBA00022827"/>
    </source>
</evidence>
<dbReference type="InterPro" id="IPR017927">
    <property type="entry name" value="FAD-bd_FR_type"/>
</dbReference>
<evidence type="ECO:0000256" key="1">
    <source>
        <dbReference type="ARBA" id="ARBA00001974"/>
    </source>
</evidence>
<evidence type="ECO:0000256" key="4">
    <source>
        <dbReference type="ARBA" id="ARBA00022723"/>
    </source>
</evidence>
<dbReference type="InterPro" id="IPR050415">
    <property type="entry name" value="MRET"/>
</dbReference>
<keyword evidence="4" id="KW-0479">Metal-binding</keyword>
<comment type="cofactor">
    <cofactor evidence="1">
        <name>FAD</name>
        <dbReference type="ChEBI" id="CHEBI:57692"/>
    </cofactor>
</comment>
<keyword evidence="3" id="KW-0001">2Fe-2S</keyword>
<dbReference type="Proteomes" id="UP001596523">
    <property type="component" value="Unassembled WGS sequence"/>
</dbReference>
<dbReference type="InterPro" id="IPR017938">
    <property type="entry name" value="Riboflavin_synthase-like_b-brl"/>
</dbReference>
<evidence type="ECO:0000313" key="11">
    <source>
        <dbReference type="Proteomes" id="UP001596523"/>
    </source>
</evidence>
<dbReference type="InterPro" id="IPR008333">
    <property type="entry name" value="Cbr1-like_FAD-bd_dom"/>
</dbReference>
<evidence type="ECO:0000256" key="3">
    <source>
        <dbReference type="ARBA" id="ARBA00022714"/>
    </source>
</evidence>
<keyword evidence="2" id="KW-0285">Flavoprotein</keyword>
<feature type="domain" description="FAD-binding FR-type" evidence="9">
    <location>
        <begin position="1"/>
        <end position="101"/>
    </location>
</feature>
<reference evidence="11" key="1">
    <citation type="journal article" date="2019" name="Int. J. Syst. Evol. Microbiol.">
        <title>The Global Catalogue of Microorganisms (GCM) 10K type strain sequencing project: providing services to taxonomists for standard genome sequencing and annotation.</title>
        <authorList>
            <consortium name="The Broad Institute Genomics Platform"/>
            <consortium name="The Broad Institute Genome Sequencing Center for Infectious Disease"/>
            <person name="Wu L."/>
            <person name="Ma J."/>
        </authorList>
    </citation>
    <scope>NUCLEOTIDE SEQUENCE [LARGE SCALE GENOMIC DNA]</scope>
    <source>
        <strain evidence="11">SYNS20</strain>
    </source>
</reference>
<dbReference type="PANTHER" id="PTHR47354:SF6">
    <property type="entry name" value="NADH OXIDOREDUCTASE HCR"/>
    <property type="match status" value="1"/>
</dbReference>
<name>A0ABW2JJ66_9ACTN</name>
<keyword evidence="7" id="KW-0408">Iron</keyword>
<evidence type="ECO:0000256" key="6">
    <source>
        <dbReference type="ARBA" id="ARBA00023002"/>
    </source>
</evidence>
<gene>
    <name evidence="10" type="ORF">ACFQVC_15900</name>
</gene>
<dbReference type="RefSeq" id="WP_381831034.1">
    <property type="nucleotide sequence ID" value="NZ_JBHTCF010000005.1"/>
</dbReference>
<keyword evidence="8" id="KW-0411">Iron-sulfur</keyword>
<keyword evidence="11" id="KW-1185">Reference proteome</keyword>
<dbReference type="PANTHER" id="PTHR47354">
    <property type="entry name" value="NADH OXIDOREDUCTASE HCR"/>
    <property type="match status" value="1"/>
</dbReference>
<evidence type="ECO:0000256" key="2">
    <source>
        <dbReference type="ARBA" id="ARBA00022630"/>
    </source>
</evidence>
<organism evidence="10 11">
    <name type="scientific">Streptomyces monticola</name>
    <dbReference type="NCBI Taxonomy" id="2666263"/>
    <lineage>
        <taxon>Bacteria</taxon>
        <taxon>Bacillati</taxon>
        <taxon>Actinomycetota</taxon>
        <taxon>Actinomycetes</taxon>
        <taxon>Kitasatosporales</taxon>
        <taxon>Streptomycetaceae</taxon>
        <taxon>Streptomyces</taxon>
    </lineage>
</organism>
<evidence type="ECO:0000259" key="9">
    <source>
        <dbReference type="PROSITE" id="PS51384"/>
    </source>
</evidence>
<dbReference type="SUPFAM" id="SSF63380">
    <property type="entry name" value="Riboflavin synthase domain-like"/>
    <property type="match status" value="1"/>
</dbReference>
<dbReference type="Pfam" id="PF00970">
    <property type="entry name" value="FAD_binding_6"/>
    <property type="match status" value="1"/>
</dbReference>
<evidence type="ECO:0000313" key="10">
    <source>
        <dbReference type="EMBL" id="MFC7305699.1"/>
    </source>
</evidence>
<dbReference type="PROSITE" id="PS51384">
    <property type="entry name" value="FAD_FR"/>
    <property type="match status" value="1"/>
</dbReference>
<evidence type="ECO:0000256" key="7">
    <source>
        <dbReference type="ARBA" id="ARBA00023004"/>
    </source>
</evidence>